<evidence type="ECO:0000313" key="2">
    <source>
        <dbReference type="Proteomes" id="UP000681720"/>
    </source>
</evidence>
<evidence type="ECO:0000313" key="1">
    <source>
        <dbReference type="EMBL" id="CAF5172252.1"/>
    </source>
</evidence>
<gene>
    <name evidence="1" type="ORF">GIL414_LOCUS66930</name>
</gene>
<dbReference type="InterPro" id="IPR024079">
    <property type="entry name" value="MetalloPept_cat_dom_sf"/>
</dbReference>
<sequence length="160" mass="18789">LSLLFITQIIRTPKSNFLSYRFFSKSSERNAINNQIHLFEHVNPLWINELDLSADICNDFYGCICRKWLSNHPLSPLELKRSWLTERSQNIREAFAEKLANLSEIEAYNYQMKADKNNTQESVEDTTLNYFDGSLSDKNELIILMFTQLNFNTKDHEPFA</sequence>
<reference evidence="1" key="1">
    <citation type="submission" date="2021-02" db="EMBL/GenBank/DDBJ databases">
        <authorList>
            <person name="Nowell W R."/>
        </authorList>
    </citation>
    <scope>NUCLEOTIDE SEQUENCE</scope>
</reference>
<dbReference type="Gene3D" id="3.40.390.10">
    <property type="entry name" value="Collagenase (Catalytic Domain)"/>
    <property type="match status" value="1"/>
</dbReference>
<dbReference type="GO" id="GO:0008237">
    <property type="term" value="F:metallopeptidase activity"/>
    <property type="evidence" value="ECO:0007669"/>
    <property type="project" value="InterPro"/>
</dbReference>
<accession>A0A8S3GUG5</accession>
<dbReference type="EMBL" id="CAJOBJ010322147">
    <property type="protein sequence ID" value="CAF5172252.1"/>
    <property type="molecule type" value="Genomic_DNA"/>
</dbReference>
<name>A0A8S3GUG5_9BILA</name>
<dbReference type="Proteomes" id="UP000681720">
    <property type="component" value="Unassembled WGS sequence"/>
</dbReference>
<proteinExistence type="predicted"/>
<protein>
    <submittedName>
        <fullName evidence="1">Uncharacterized protein</fullName>
    </submittedName>
</protein>
<feature type="non-terminal residue" evidence="1">
    <location>
        <position position="160"/>
    </location>
</feature>
<organism evidence="1 2">
    <name type="scientific">Rotaria magnacalcarata</name>
    <dbReference type="NCBI Taxonomy" id="392030"/>
    <lineage>
        <taxon>Eukaryota</taxon>
        <taxon>Metazoa</taxon>
        <taxon>Spiralia</taxon>
        <taxon>Gnathifera</taxon>
        <taxon>Rotifera</taxon>
        <taxon>Eurotatoria</taxon>
        <taxon>Bdelloidea</taxon>
        <taxon>Philodinida</taxon>
        <taxon>Philodinidae</taxon>
        <taxon>Rotaria</taxon>
    </lineage>
</organism>
<feature type="non-terminal residue" evidence="1">
    <location>
        <position position="1"/>
    </location>
</feature>
<dbReference type="SUPFAM" id="SSF55486">
    <property type="entry name" value="Metalloproteases ('zincins'), catalytic domain"/>
    <property type="match status" value="1"/>
</dbReference>
<comment type="caution">
    <text evidence="1">The sequence shown here is derived from an EMBL/GenBank/DDBJ whole genome shotgun (WGS) entry which is preliminary data.</text>
</comment>
<dbReference type="AlphaFoldDB" id="A0A8S3GUG5"/>